<evidence type="ECO:0000313" key="1">
    <source>
        <dbReference type="EMBL" id="MFC7360409.1"/>
    </source>
</evidence>
<gene>
    <name evidence="1" type="ORF">ACFQO6_09030</name>
</gene>
<proteinExistence type="predicted"/>
<comment type="caution">
    <text evidence="1">The sequence shown here is derived from an EMBL/GenBank/DDBJ whole genome shotgun (WGS) entry which is preliminary data.</text>
</comment>
<dbReference type="RefSeq" id="WP_255891677.1">
    <property type="nucleotide sequence ID" value="NZ_JAFMZM010000005.1"/>
</dbReference>
<sequence length="116" mass="12995">MPIVDVAYQSPITQDELRTLAAMLPHAVSLAVECPEEPFDGDLRPGDVVIRFQQRSPYDSADLDLLIEVRSKWFATRAEDRHERCERLRDAILDAMGPLSVGVYLSLPVAGWAQTD</sequence>
<evidence type="ECO:0000313" key="2">
    <source>
        <dbReference type="Proteomes" id="UP001596524"/>
    </source>
</evidence>
<dbReference type="Proteomes" id="UP001596524">
    <property type="component" value="Unassembled WGS sequence"/>
</dbReference>
<keyword evidence="2" id="KW-1185">Reference proteome</keyword>
<protein>
    <submittedName>
        <fullName evidence="1">Uncharacterized protein</fullName>
    </submittedName>
</protein>
<dbReference type="EMBL" id="JBHTCH010000012">
    <property type="protein sequence ID" value="MFC7360409.1"/>
    <property type="molecule type" value="Genomic_DNA"/>
</dbReference>
<name>A0ABW2N3F7_9ACTN</name>
<organism evidence="1 2">
    <name type="scientific">Nocardioides astragali</name>
    <dbReference type="NCBI Taxonomy" id="1776736"/>
    <lineage>
        <taxon>Bacteria</taxon>
        <taxon>Bacillati</taxon>
        <taxon>Actinomycetota</taxon>
        <taxon>Actinomycetes</taxon>
        <taxon>Propionibacteriales</taxon>
        <taxon>Nocardioidaceae</taxon>
        <taxon>Nocardioides</taxon>
    </lineage>
</organism>
<accession>A0ABW2N3F7</accession>
<reference evidence="2" key="1">
    <citation type="journal article" date="2019" name="Int. J. Syst. Evol. Microbiol.">
        <title>The Global Catalogue of Microorganisms (GCM) 10K type strain sequencing project: providing services to taxonomists for standard genome sequencing and annotation.</title>
        <authorList>
            <consortium name="The Broad Institute Genomics Platform"/>
            <consortium name="The Broad Institute Genome Sequencing Center for Infectious Disease"/>
            <person name="Wu L."/>
            <person name="Ma J."/>
        </authorList>
    </citation>
    <scope>NUCLEOTIDE SEQUENCE [LARGE SCALE GENOMIC DNA]</scope>
    <source>
        <strain evidence="2">FCH27</strain>
    </source>
</reference>